<proteinExistence type="predicted"/>
<dbReference type="Proteomes" id="UP000015101">
    <property type="component" value="Unassembled WGS sequence"/>
</dbReference>
<evidence type="ECO:0000313" key="2">
    <source>
        <dbReference type="EnsemblMetazoa" id="HelroP190310"/>
    </source>
</evidence>
<dbReference type="KEGG" id="hro:HELRODRAFT_190310"/>
<protein>
    <submittedName>
        <fullName evidence="1 2">Uncharacterized protein</fullName>
    </submittedName>
</protein>
<organism evidence="2 3">
    <name type="scientific">Helobdella robusta</name>
    <name type="common">Californian leech</name>
    <dbReference type="NCBI Taxonomy" id="6412"/>
    <lineage>
        <taxon>Eukaryota</taxon>
        <taxon>Metazoa</taxon>
        <taxon>Spiralia</taxon>
        <taxon>Lophotrochozoa</taxon>
        <taxon>Annelida</taxon>
        <taxon>Clitellata</taxon>
        <taxon>Hirudinea</taxon>
        <taxon>Rhynchobdellida</taxon>
        <taxon>Glossiphoniidae</taxon>
        <taxon>Helobdella</taxon>
    </lineage>
</organism>
<evidence type="ECO:0000313" key="3">
    <source>
        <dbReference type="Proteomes" id="UP000015101"/>
    </source>
</evidence>
<evidence type="ECO:0000313" key="1">
    <source>
        <dbReference type="EMBL" id="ESO09867.1"/>
    </source>
</evidence>
<dbReference type="EMBL" id="KB095905">
    <property type="protein sequence ID" value="ESO09867.1"/>
    <property type="molecule type" value="Genomic_DNA"/>
</dbReference>
<gene>
    <name evidence="2" type="primary">20211559</name>
    <name evidence="1" type="ORF">HELRODRAFT_190310</name>
</gene>
<reference evidence="1 3" key="2">
    <citation type="journal article" date="2013" name="Nature">
        <title>Insights into bilaterian evolution from three spiralian genomes.</title>
        <authorList>
            <person name="Simakov O."/>
            <person name="Marletaz F."/>
            <person name="Cho S.J."/>
            <person name="Edsinger-Gonzales E."/>
            <person name="Havlak P."/>
            <person name="Hellsten U."/>
            <person name="Kuo D.H."/>
            <person name="Larsson T."/>
            <person name="Lv J."/>
            <person name="Arendt D."/>
            <person name="Savage R."/>
            <person name="Osoegawa K."/>
            <person name="de Jong P."/>
            <person name="Grimwood J."/>
            <person name="Chapman J.A."/>
            <person name="Shapiro H."/>
            <person name="Aerts A."/>
            <person name="Otillar R.P."/>
            <person name="Terry A.Y."/>
            <person name="Boore J.L."/>
            <person name="Grigoriev I.V."/>
            <person name="Lindberg D.R."/>
            <person name="Seaver E.C."/>
            <person name="Weisblat D.A."/>
            <person name="Putnam N.H."/>
            <person name="Rokhsar D.S."/>
        </authorList>
    </citation>
    <scope>NUCLEOTIDE SEQUENCE</scope>
</reference>
<dbReference type="CTD" id="20211559"/>
<reference evidence="2" key="3">
    <citation type="submission" date="2015-06" db="UniProtKB">
        <authorList>
            <consortium name="EnsemblMetazoa"/>
        </authorList>
    </citation>
    <scope>IDENTIFICATION</scope>
</reference>
<dbReference type="EnsemblMetazoa" id="HelroT190310">
    <property type="protein sequence ID" value="HelroP190310"/>
    <property type="gene ID" value="HelroG190310"/>
</dbReference>
<dbReference type="HOGENOM" id="CLU_401861_0_0_1"/>
<dbReference type="RefSeq" id="XP_009011681.1">
    <property type="nucleotide sequence ID" value="XM_009013433.1"/>
</dbReference>
<dbReference type="EMBL" id="AMQM01002830">
    <property type="status" value="NOT_ANNOTATED_CDS"/>
    <property type="molecule type" value="Genomic_DNA"/>
</dbReference>
<dbReference type="GeneID" id="20211559"/>
<name>T1FRW2_HELRO</name>
<accession>T1FRW2</accession>
<keyword evidence="3" id="KW-1185">Reference proteome</keyword>
<dbReference type="InParanoid" id="T1FRW2"/>
<dbReference type="AlphaFoldDB" id="T1FRW2"/>
<reference evidence="3" key="1">
    <citation type="submission" date="2012-12" db="EMBL/GenBank/DDBJ databases">
        <authorList>
            <person name="Hellsten U."/>
            <person name="Grimwood J."/>
            <person name="Chapman J.A."/>
            <person name="Shapiro H."/>
            <person name="Aerts A."/>
            <person name="Otillar R.P."/>
            <person name="Terry A.Y."/>
            <person name="Boore J.L."/>
            <person name="Simakov O."/>
            <person name="Marletaz F."/>
            <person name="Cho S.-J."/>
            <person name="Edsinger-Gonzales E."/>
            <person name="Havlak P."/>
            <person name="Kuo D.-H."/>
            <person name="Larsson T."/>
            <person name="Lv J."/>
            <person name="Arendt D."/>
            <person name="Savage R."/>
            <person name="Osoegawa K."/>
            <person name="de Jong P."/>
            <person name="Lindberg D.R."/>
            <person name="Seaver E.C."/>
            <person name="Weisblat D.A."/>
            <person name="Putnam N.H."/>
            <person name="Grigoriev I.V."/>
            <person name="Rokhsar D.S."/>
        </authorList>
    </citation>
    <scope>NUCLEOTIDE SEQUENCE</scope>
</reference>
<sequence length="685" mass="79766">METGLVFVEKIFPREIKFIDSFSEKNESDYEKKCVDEIINIKDVCAAENMNDLSDKQFRNTEENAKQFKSAEKNVTFEMDRATMNCFQTPSLRILPSSFRMELKKSKSCDDLPVVKNNIKKIKIVEKITEEEKINEKMVYEDIAEVKQNVANFHADETCEVVKKYDFSLNDVVKDHPKITGNGDLHNKISCSVDIKTLTSLNAEEKITNLVEEFKSNHIPSIPKSYDDTNKLKNIKMPQIIKIHDSDGKILNTEKLDSTFYPKYERIYSKPATDVEGFDGIRMQRIIDEPTSYWSFQISMCYDKKLYCFSHPFNWVRIMGEINVVENKHKVLSRKFPIINFSIKTPILFKDRGFHRPNYENFPSYMSQHQTAVVSNSDINTNTTEQKANEKIEEHKIFSETTCEDNSNKKKITENEKFIDDNGHKTNFNVDKNNNHVENCNFDQKMKCNSINTNVDGDVNNKGNIHVRVPNSEPYHRLWLCMADSFCHKSFDNGSDNFTLILFILPNPSYTYFNGRTSRNGWTFATVVVPSLKYGVHNTSHYVQDIYFPSMKRKLNKYSIPPQSWKCFHFQILWESHTKKRFAAWNVILEFIDPFEKKIFTNGQVGWEAKMLFSSHRFHFSNELNGNFFIPRPKFVKESIKDAMDDFVTVQDIILPAAAPLNQENIKIPSVGYTIKLPVSKMMVR</sequence>